<keyword evidence="1 2" id="KW-0238">DNA-binding</keyword>
<keyword evidence="5" id="KW-1185">Reference proteome</keyword>
<dbReference type="Pfam" id="PF00440">
    <property type="entry name" value="TetR_N"/>
    <property type="match status" value="1"/>
</dbReference>
<gene>
    <name evidence="4" type="ORF">HYN46_04280</name>
</gene>
<evidence type="ECO:0000256" key="1">
    <source>
        <dbReference type="ARBA" id="ARBA00023125"/>
    </source>
</evidence>
<dbReference type="InterPro" id="IPR009057">
    <property type="entry name" value="Homeodomain-like_sf"/>
</dbReference>
<dbReference type="AlphaFoldDB" id="A0A345PB73"/>
<evidence type="ECO:0000313" key="4">
    <source>
        <dbReference type="EMBL" id="AXI04532.1"/>
    </source>
</evidence>
<feature type="DNA-binding region" description="H-T-H motif" evidence="2">
    <location>
        <begin position="35"/>
        <end position="54"/>
    </location>
</feature>
<dbReference type="RefSeq" id="WP_114900596.1">
    <property type="nucleotide sequence ID" value="NZ_CP031222.1"/>
</dbReference>
<evidence type="ECO:0000313" key="5">
    <source>
        <dbReference type="Proteomes" id="UP000253940"/>
    </source>
</evidence>
<dbReference type="Proteomes" id="UP000253940">
    <property type="component" value="Chromosome"/>
</dbReference>
<dbReference type="GO" id="GO:0003677">
    <property type="term" value="F:DNA binding"/>
    <property type="evidence" value="ECO:0007669"/>
    <property type="project" value="UniProtKB-UniRule"/>
</dbReference>
<evidence type="ECO:0000259" key="3">
    <source>
        <dbReference type="PROSITE" id="PS50977"/>
    </source>
</evidence>
<organism evidence="4 5">
    <name type="scientific">Aquirhabdus parva</name>
    <dbReference type="NCBI Taxonomy" id="2283318"/>
    <lineage>
        <taxon>Bacteria</taxon>
        <taxon>Pseudomonadati</taxon>
        <taxon>Pseudomonadota</taxon>
        <taxon>Gammaproteobacteria</taxon>
        <taxon>Moraxellales</taxon>
        <taxon>Moraxellaceae</taxon>
        <taxon>Aquirhabdus</taxon>
    </lineage>
</organism>
<dbReference type="PRINTS" id="PR00455">
    <property type="entry name" value="HTHTETR"/>
</dbReference>
<evidence type="ECO:0000256" key="2">
    <source>
        <dbReference type="PROSITE-ProRule" id="PRU00335"/>
    </source>
</evidence>
<dbReference type="Gene3D" id="1.10.357.10">
    <property type="entry name" value="Tetracycline Repressor, domain 2"/>
    <property type="match status" value="1"/>
</dbReference>
<dbReference type="PANTHER" id="PTHR43479:SF11">
    <property type="entry name" value="ACREF_ENVCD OPERON REPRESSOR-RELATED"/>
    <property type="match status" value="1"/>
</dbReference>
<dbReference type="PROSITE" id="PS01081">
    <property type="entry name" value="HTH_TETR_1"/>
    <property type="match status" value="1"/>
</dbReference>
<dbReference type="InterPro" id="IPR023772">
    <property type="entry name" value="DNA-bd_HTH_TetR-type_CS"/>
</dbReference>
<dbReference type="EMBL" id="CP031222">
    <property type="protein sequence ID" value="AXI04532.1"/>
    <property type="molecule type" value="Genomic_DNA"/>
</dbReference>
<reference evidence="4 5" key="1">
    <citation type="submission" date="2018-07" db="EMBL/GenBank/DDBJ databases">
        <title>Genome sequencing of Moraxellaceae gen. HYN0046.</title>
        <authorList>
            <person name="Kim M."/>
            <person name="Yi H."/>
        </authorList>
    </citation>
    <scope>NUCLEOTIDE SEQUENCE [LARGE SCALE GENOMIC DNA]</scope>
    <source>
        <strain evidence="4 5">HYN0046</strain>
    </source>
</reference>
<dbReference type="InterPro" id="IPR001647">
    <property type="entry name" value="HTH_TetR"/>
</dbReference>
<dbReference type="InterPro" id="IPR050624">
    <property type="entry name" value="HTH-type_Tx_Regulator"/>
</dbReference>
<feature type="domain" description="HTH tetR-type" evidence="3">
    <location>
        <begin position="12"/>
        <end position="72"/>
    </location>
</feature>
<dbReference type="PROSITE" id="PS50977">
    <property type="entry name" value="HTH_TETR_2"/>
    <property type="match status" value="1"/>
</dbReference>
<dbReference type="OrthoDB" id="9816320at2"/>
<protein>
    <submittedName>
        <fullName evidence="4">TetR/AcrR family transcriptional regulator</fullName>
    </submittedName>
</protein>
<dbReference type="SUPFAM" id="SSF46689">
    <property type="entry name" value="Homeodomain-like"/>
    <property type="match status" value="1"/>
</dbReference>
<dbReference type="KEGG" id="mbah:HYN46_04280"/>
<dbReference type="PANTHER" id="PTHR43479">
    <property type="entry name" value="ACREF/ENVCD OPERON REPRESSOR-RELATED"/>
    <property type="match status" value="1"/>
</dbReference>
<name>A0A345PB73_9GAMM</name>
<sequence length="205" mass="23455">MMVRKPKQQRAKVTVDTIIQAGFIAVSQSGIHGATTRQIAEISGIGVGSLYEYFENKEAIYQAMNQHFVNDIVDMLRKLTPNLVRLNLHDVVELLLNSFSDLLRRDGGIYLKYVRYSRYSPLIETALMEFAMRYAMHNPKFLRLENMATINYICITGGIFSVIRHLSTPTPNVTFDQLLEGLSRMTTSYFDAEFARLDHVEKPNL</sequence>
<proteinExistence type="predicted"/>
<accession>A0A345PB73</accession>